<dbReference type="Gene3D" id="3.40.50.300">
    <property type="entry name" value="P-loop containing nucleotide triphosphate hydrolases"/>
    <property type="match status" value="1"/>
</dbReference>
<reference evidence="2" key="1">
    <citation type="submission" date="2020-06" db="EMBL/GenBank/DDBJ databases">
        <title>Unique genomic features of the anaerobic methanotrophic archaea.</title>
        <authorList>
            <person name="Chadwick G.L."/>
            <person name="Skennerton C.T."/>
            <person name="Laso-Perez R."/>
            <person name="Leu A.O."/>
            <person name="Speth D.R."/>
            <person name="Yu H."/>
            <person name="Morgan-Lang C."/>
            <person name="Hatzenpichler R."/>
            <person name="Goudeau D."/>
            <person name="Malmstrom R."/>
            <person name="Brazelton W.J."/>
            <person name="Woyke T."/>
            <person name="Hallam S.J."/>
            <person name="Tyson G.W."/>
            <person name="Wegener G."/>
            <person name="Boetius A."/>
            <person name="Orphan V."/>
        </authorList>
    </citation>
    <scope>NUCLEOTIDE SEQUENCE</scope>
</reference>
<dbReference type="EMBL" id="MT630745">
    <property type="protein sequence ID" value="QNO42499.1"/>
    <property type="molecule type" value="Genomic_DNA"/>
</dbReference>
<dbReference type="SUPFAM" id="SSF52540">
    <property type="entry name" value="P-loop containing nucleoside triphosphate hydrolases"/>
    <property type="match status" value="1"/>
</dbReference>
<evidence type="ECO:0000313" key="2">
    <source>
        <dbReference type="EMBL" id="QNO42499.1"/>
    </source>
</evidence>
<name>A0A7G9Y3B5_9EURY</name>
<evidence type="ECO:0000256" key="1">
    <source>
        <dbReference type="SAM" id="Phobius"/>
    </source>
</evidence>
<gene>
    <name evidence="2" type="ORF">PJNLLPFB_00002</name>
</gene>
<keyword evidence="1" id="KW-0472">Membrane</keyword>
<evidence type="ECO:0008006" key="3">
    <source>
        <dbReference type="Google" id="ProtNLM"/>
    </source>
</evidence>
<accession>A0A7G9Y3B5</accession>
<sequence length="498" mass="56029">MYGAEPKMWRIYPDGKKEQLPLNSESWKNLIADDSGGDPEGVIRIEIPNRWLKQTGVHIIDTPGAGDLIGRRAALTTDAIASCDATLIAIDATMPLSLTERAFVEEHILSRKIPRVAIVLTRLDQLPEAERPSVVTYIDEKVADWAPEVSVCSAHGTPVLPDDSIAACAGPDSILNMISSWAGDEQHTLLRNIQIKTQLKDIIIVLHAALVTEKEAANLSYKERQEILKTGEQQLDRNRLDWEDLQLELRKRENDCILWLERIVLEKKEDIVEKFRYELRHAPNPKQWWEEDLPFRLRQEMANVARGLERSLQNRIGSDLSWLEEEARNIFSVKMKLGHTDSLVNINELKGKFGSEEISDLSSMRLRSRIGFGAASVLSYLIFGPFGIAVSIGGGIISEEIFSRSIEKQKKALSKTLDDVVDQILHGAVNIVQERLQNVYITIFRGVQKHESIWFSACRESLIKDAGSSNEDLGKVERQIKEADELISKLTVSQGGLL</sequence>
<keyword evidence="1" id="KW-0812">Transmembrane</keyword>
<keyword evidence="1" id="KW-1133">Transmembrane helix</keyword>
<dbReference type="InterPro" id="IPR027417">
    <property type="entry name" value="P-loop_NTPase"/>
</dbReference>
<organism evidence="2">
    <name type="scientific">Candidatus Methanogaster sp. ANME-2c ERB4</name>
    <dbReference type="NCBI Taxonomy" id="2759911"/>
    <lineage>
        <taxon>Archaea</taxon>
        <taxon>Methanobacteriati</taxon>
        <taxon>Methanobacteriota</taxon>
        <taxon>Stenosarchaea group</taxon>
        <taxon>Methanomicrobia</taxon>
        <taxon>Methanosarcinales</taxon>
        <taxon>ANME-2 cluster</taxon>
        <taxon>Candidatus Methanogasteraceae</taxon>
        <taxon>Candidatus Methanogaster</taxon>
    </lineage>
</organism>
<dbReference type="AlphaFoldDB" id="A0A7G9Y3B5"/>
<feature type="transmembrane region" description="Helical" evidence="1">
    <location>
        <begin position="372"/>
        <end position="397"/>
    </location>
</feature>
<protein>
    <recommendedName>
        <fullName evidence="3">GTPase Der</fullName>
    </recommendedName>
</protein>
<proteinExistence type="predicted"/>